<feature type="transmembrane region" description="Helical" evidence="1">
    <location>
        <begin position="512"/>
        <end position="538"/>
    </location>
</feature>
<evidence type="ECO:0008006" key="4">
    <source>
        <dbReference type="Google" id="ProtNLM"/>
    </source>
</evidence>
<feature type="transmembrane region" description="Helical" evidence="1">
    <location>
        <begin position="257"/>
        <end position="280"/>
    </location>
</feature>
<dbReference type="Proteomes" id="UP000028725">
    <property type="component" value="Unassembled WGS sequence"/>
</dbReference>
<name>A0A085W081_9BACT</name>
<feature type="transmembrane region" description="Helical" evidence="1">
    <location>
        <begin position="327"/>
        <end position="344"/>
    </location>
</feature>
<feature type="transmembrane region" description="Helical" evidence="1">
    <location>
        <begin position="351"/>
        <end position="376"/>
    </location>
</feature>
<reference evidence="2 3" key="1">
    <citation type="submission" date="2014-04" db="EMBL/GenBank/DDBJ databases">
        <title>Genome assembly of Hyalangium minutum DSM 14724.</title>
        <authorList>
            <person name="Sharma G."/>
            <person name="Subramanian S."/>
        </authorList>
    </citation>
    <scope>NUCLEOTIDE SEQUENCE [LARGE SCALE GENOMIC DNA]</scope>
    <source>
        <strain evidence="2 3">DSM 14724</strain>
    </source>
</reference>
<sequence length="552" mass="59712">MSPPPAPGFLRHLWLLWGLRLKIGLNRGSGRPSKVLAIATFLASSAPALFFGLLFFGLMRLPPVAESNVWPYFILNLLCFVTAAVWVTWPLLSAGVDDHSELSRYAPFPISPFRLLISSTVASLFEPRALVFYAPLTGAALGYASVYPLRAPWVAVVNYILFALLCAAWSRVALHAVINVLREKRSAEIIGGGLFAFLFAASFIPPVDTSWLTAVGEAGVGALDMSIIINAAIALGRVPPGFFGDSLGQLAYGRLRLALMESFGLGLFVLIGMGVAYVLLLRFHRQAGRAGPAMKESGDRDPFARTPTRFRTLLAREVLDLWRNPRARLLTSVPFILAILLKLLSGRDLFVYLFGQSADVSLMGGLAVYGAVVIASTFSQNTFAYDGQGFAIFLAAPMELADVLRAKNLVQGVAGLGMALLVGLFYRVYFGFGTWVDFLCAMASVAAVVPVLLAAGNFLSLYFPVKFHASLKRRDKLPLTASMLGILAACAGCMPFGWALKLAGKEGPTLQTAAMIALCAGLYAVLYRALLPLALRLLDQRREIILRAVTRE</sequence>
<comment type="caution">
    <text evidence="2">The sequence shown here is derived from an EMBL/GenBank/DDBJ whole genome shotgun (WGS) entry which is preliminary data.</text>
</comment>
<accession>A0A085W081</accession>
<keyword evidence="1" id="KW-0472">Membrane</keyword>
<dbReference type="OrthoDB" id="5377886at2"/>
<feature type="transmembrane region" description="Helical" evidence="1">
    <location>
        <begin position="70"/>
        <end position="92"/>
    </location>
</feature>
<feature type="transmembrane region" description="Helical" evidence="1">
    <location>
        <begin position="186"/>
        <end position="205"/>
    </location>
</feature>
<keyword evidence="3" id="KW-1185">Reference proteome</keyword>
<feature type="transmembrane region" description="Helical" evidence="1">
    <location>
        <begin position="153"/>
        <end position="174"/>
    </location>
</feature>
<feature type="transmembrane region" description="Helical" evidence="1">
    <location>
        <begin position="441"/>
        <end position="465"/>
    </location>
</feature>
<dbReference type="EMBL" id="JMCB01000025">
    <property type="protein sequence ID" value="KFE61094.1"/>
    <property type="molecule type" value="Genomic_DNA"/>
</dbReference>
<dbReference type="AlphaFoldDB" id="A0A085W081"/>
<gene>
    <name evidence="2" type="ORF">DB31_4529</name>
</gene>
<protein>
    <recommendedName>
        <fullName evidence="4">ABC-2 type transport system permease protein</fullName>
    </recommendedName>
</protein>
<feature type="transmembrane region" description="Helical" evidence="1">
    <location>
        <begin position="35"/>
        <end position="58"/>
    </location>
</feature>
<keyword evidence="1" id="KW-1133">Transmembrane helix</keyword>
<dbReference type="PATRIC" id="fig|394096.3.peg.8262"/>
<organism evidence="2 3">
    <name type="scientific">Hyalangium minutum</name>
    <dbReference type="NCBI Taxonomy" id="394096"/>
    <lineage>
        <taxon>Bacteria</taxon>
        <taxon>Pseudomonadati</taxon>
        <taxon>Myxococcota</taxon>
        <taxon>Myxococcia</taxon>
        <taxon>Myxococcales</taxon>
        <taxon>Cystobacterineae</taxon>
        <taxon>Archangiaceae</taxon>
        <taxon>Hyalangium</taxon>
    </lineage>
</organism>
<evidence type="ECO:0000313" key="3">
    <source>
        <dbReference type="Proteomes" id="UP000028725"/>
    </source>
</evidence>
<dbReference type="RefSeq" id="WP_044198444.1">
    <property type="nucleotide sequence ID" value="NZ_JMCB01000025.1"/>
</dbReference>
<feature type="transmembrane region" description="Helical" evidence="1">
    <location>
        <begin position="477"/>
        <end position="500"/>
    </location>
</feature>
<proteinExistence type="predicted"/>
<feature type="transmembrane region" description="Helical" evidence="1">
    <location>
        <begin position="408"/>
        <end position="429"/>
    </location>
</feature>
<evidence type="ECO:0000313" key="2">
    <source>
        <dbReference type="EMBL" id="KFE61094.1"/>
    </source>
</evidence>
<evidence type="ECO:0000256" key="1">
    <source>
        <dbReference type="SAM" id="Phobius"/>
    </source>
</evidence>
<keyword evidence="1" id="KW-0812">Transmembrane</keyword>
<dbReference type="STRING" id="394096.DB31_4529"/>